<dbReference type="OrthoDB" id="4153189at2759"/>
<dbReference type="EMBL" id="JACBAF010002082">
    <property type="protein sequence ID" value="KAF7168289.1"/>
    <property type="molecule type" value="Genomic_DNA"/>
</dbReference>
<name>A0A8H6Q9H3_9EURO</name>
<dbReference type="Proteomes" id="UP000662466">
    <property type="component" value="Unassembled WGS sequence"/>
</dbReference>
<evidence type="ECO:0000256" key="1">
    <source>
        <dbReference type="SAM" id="Phobius"/>
    </source>
</evidence>
<keyword evidence="1" id="KW-0812">Transmembrane</keyword>
<evidence type="ECO:0000313" key="3">
    <source>
        <dbReference type="EMBL" id="KAF7168289.1"/>
    </source>
</evidence>
<dbReference type="EMBL" id="JACBAD010002115">
    <property type="protein sequence ID" value="KAF7115358.1"/>
    <property type="molecule type" value="Genomic_DNA"/>
</dbReference>
<reference evidence="3" key="1">
    <citation type="submission" date="2020-06" db="EMBL/GenBank/DDBJ databases">
        <title>Draft genome sequences of strains closely related to Aspergillus parafelis and Aspergillus hiratsukae.</title>
        <authorList>
            <person name="Dos Santos R.A.C."/>
            <person name="Rivero-Menendez O."/>
            <person name="Steenwyk J.L."/>
            <person name="Mead M.E."/>
            <person name="Goldman G.H."/>
            <person name="Alastruey-Izquierdo A."/>
            <person name="Rokas A."/>
        </authorList>
    </citation>
    <scope>NUCLEOTIDE SEQUENCE</scope>
    <source>
        <strain evidence="2">CNM-CM5793</strain>
        <strain evidence="3">CNM-CM6106</strain>
    </source>
</reference>
<evidence type="ECO:0000313" key="5">
    <source>
        <dbReference type="Proteomes" id="UP000662466"/>
    </source>
</evidence>
<proteinExistence type="predicted"/>
<feature type="transmembrane region" description="Helical" evidence="1">
    <location>
        <begin position="242"/>
        <end position="264"/>
    </location>
</feature>
<sequence length="270" mass="28578">MHPHRPSFARPSVSREPIVDGDLNARAALITLAPRRERPDPCNSFSVAVYYGVYDCGFSPDSFPDLTDLTQQEKAGLASCVCWDENYGFAFDADVSSCLKTLSLYRLPRASVLDWSDFCYSNYIPSPTTTQPCLARRSTPGPSTVVNLAACSTMCSVLTSCANKSPGFTDMDSATQASCLCYTSTTWVPDVWDNAVASCATEAAAASCMSIASVPSEFQGLCHSVGTPTPPSTPAPNHAGKIAGGVLGGIAGVGVICGVGVMLFRKWMAR</sequence>
<dbReference type="AlphaFoldDB" id="A0A8H6Q9H3"/>
<accession>A0A8H6Q9H3</accession>
<organism evidence="3 5">
    <name type="scientific">Aspergillus hiratsukae</name>
    <dbReference type="NCBI Taxonomy" id="1194566"/>
    <lineage>
        <taxon>Eukaryota</taxon>
        <taxon>Fungi</taxon>
        <taxon>Dikarya</taxon>
        <taxon>Ascomycota</taxon>
        <taxon>Pezizomycotina</taxon>
        <taxon>Eurotiomycetes</taxon>
        <taxon>Eurotiomycetidae</taxon>
        <taxon>Eurotiales</taxon>
        <taxon>Aspergillaceae</taxon>
        <taxon>Aspergillus</taxon>
        <taxon>Aspergillus subgen. Fumigati</taxon>
    </lineage>
</organism>
<comment type="caution">
    <text evidence="3">The sequence shown here is derived from an EMBL/GenBank/DDBJ whole genome shotgun (WGS) entry which is preliminary data.</text>
</comment>
<evidence type="ECO:0000313" key="4">
    <source>
        <dbReference type="Proteomes" id="UP000630445"/>
    </source>
</evidence>
<keyword evidence="1" id="KW-0472">Membrane</keyword>
<dbReference type="Proteomes" id="UP000630445">
    <property type="component" value="Unassembled WGS sequence"/>
</dbReference>
<protein>
    <submittedName>
        <fullName evidence="3">Uncharacterized protein</fullName>
    </submittedName>
</protein>
<keyword evidence="1" id="KW-1133">Transmembrane helix</keyword>
<keyword evidence="4" id="KW-1185">Reference proteome</keyword>
<gene>
    <name evidence="2" type="ORF">CNMCM5793_002174</name>
    <name evidence="3" type="ORF">CNMCM6106_003530</name>
</gene>
<evidence type="ECO:0000313" key="2">
    <source>
        <dbReference type="EMBL" id="KAF7115358.1"/>
    </source>
</evidence>